<evidence type="ECO:0000313" key="3">
    <source>
        <dbReference type="EMBL" id="KYC50784.1"/>
    </source>
</evidence>
<evidence type="ECO:0000313" key="4">
    <source>
        <dbReference type="Proteomes" id="UP000091929"/>
    </source>
</evidence>
<dbReference type="Proteomes" id="UP000092403">
    <property type="component" value="Unassembled WGS sequence"/>
</dbReference>
<evidence type="ECO:0000313" key="5">
    <source>
        <dbReference type="Proteomes" id="UP000092401"/>
    </source>
</evidence>
<protein>
    <submittedName>
        <fullName evidence="2">Uncharacterized protein</fullName>
    </submittedName>
</protein>
<gene>
    <name evidence="1" type="ORF">APG10_00457</name>
    <name evidence="2" type="ORF">APG11_00364</name>
    <name evidence="3" type="ORF">APG12_00586</name>
</gene>
<name>A0A150ITK6_9EURY</name>
<evidence type="ECO:0000313" key="2">
    <source>
        <dbReference type="EMBL" id="KYC48351.1"/>
    </source>
</evidence>
<dbReference type="Proteomes" id="UP000091929">
    <property type="component" value="Unassembled WGS sequence"/>
</dbReference>
<dbReference type="EMBL" id="LNGF01000006">
    <property type="protein sequence ID" value="KYC48351.1"/>
    <property type="molecule type" value="Genomic_DNA"/>
</dbReference>
<dbReference type="EMBL" id="LNGE01000009">
    <property type="protein sequence ID" value="KYC45841.1"/>
    <property type="molecule type" value="Genomic_DNA"/>
</dbReference>
<evidence type="ECO:0000313" key="1">
    <source>
        <dbReference type="EMBL" id="KYC45841.1"/>
    </source>
</evidence>
<organism evidence="2 4">
    <name type="scientific">Candidatus Methanofastidiosum methylothiophilum</name>
    <dbReference type="NCBI Taxonomy" id="1705564"/>
    <lineage>
        <taxon>Archaea</taxon>
        <taxon>Methanobacteriati</taxon>
        <taxon>Methanobacteriota</taxon>
        <taxon>Stenosarchaea group</taxon>
        <taxon>Candidatus Methanofastidiosia</taxon>
        <taxon>Candidatus Methanofastidiosales</taxon>
        <taxon>Candidatus Methanofastidiosaceae</taxon>
        <taxon>Candidatus Methanofastidiosum</taxon>
    </lineage>
</organism>
<dbReference type="EMBL" id="LNJC01000008">
    <property type="protein sequence ID" value="KYC50784.1"/>
    <property type="molecule type" value="Genomic_DNA"/>
</dbReference>
<dbReference type="AlphaFoldDB" id="A0A150ITK6"/>
<dbReference type="Proteomes" id="UP000092401">
    <property type="component" value="Unassembled WGS sequence"/>
</dbReference>
<reference evidence="4 5" key="1">
    <citation type="journal article" date="2016" name="ISME J.">
        <title>Chasing the elusive Euryarchaeota class WSA2: genomes reveal a uniquely fastidious methyl-reducing methanogen.</title>
        <authorList>
            <person name="Nobu M.K."/>
            <person name="Narihiro T."/>
            <person name="Kuroda K."/>
            <person name="Mei R."/>
            <person name="Liu W.T."/>
        </authorList>
    </citation>
    <scope>NUCLEOTIDE SEQUENCE [LARGE SCALE GENOMIC DNA]</scope>
    <source>
        <strain evidence="1">B03fssc0709_Meth_Bin005</strain>
        <strain evidence="2">B15fssc0709_Meth_Bin003</strain>
        <strain evidence="3">BMIXfssc0709_Meth_Bin006</strain>
    </source>
</reference>
<accession>A0A150J1G8</accession>
<proteinExistence type="predicted"/>
<accession>A0A150ITK6</accession>
<accession>A0A150ILF3</accession>
<comment type="caution">
    <text evidence="2">The sequence shown here is derived from an EMBL/GenBank/DDBJ whole genome shotgun (WGS) entry which is preliminary data.</text>
</comment>
<sequence>MDIETQLSKKYGISREDLIRAIEREIKLIESKGSGGRKNRIKLVETEFVKRHFISPKNAEKFLKEAKKRISSTSFWRLRKNLEKKGILIDADGNLIE</sequence>